<keyword evidence="4" id="KW-1015">Disulfide bond</keyword>
<feature type="region of interest" description="Disordered" evidence="6">
    <location>
        <begin position="119"/>
        <end position="138"/>
    </location>
</feature>
<dbReference type="PANTHER" id="PTHR46845:SF1">
    <property type="entry name" value="INSULIN-LIKE GROWTH FACTOR I"/>
    <property type="match status" value="1"/>
</dbReference>
<feature type="compositionally biased region" description="Polar residues" evidence="6">
    <location>
        <begin position="127"/>
        <end position="138"/>
    </location>
</feature>
<dbReference type="RefSeq" id="XP_046598401.1">
    <property type="nucleotide sequence ID" value="XM_046742445.1"/>
</dbReference>
<dbReference type="InterPro" id="IPR022352">
    <property type="entry name" value="Ins/IGF/rlx"/>
</dbReference>
<comment type="similarity">
    <text evidence="1 5">Belongs to the insulin family.</text>
</comment>
<feature type="region of interest" description="Disordered" evidence="6">
    <location>
        <begin position="163"/>
        <end position="196"/>
    </location>
</feature>
<dbReference type="PROSITE" id="PS00262">
    <property type="entry name" value="INSULIN"/>
    <property type="match status" value="1"/>
</dbReference>
<dbReference type="InterPro" id="IPR016179">
    <property type="entry name" value="Insulin-like"/>
</dbReference>
<proteinExistence type="inferred from homology"/>
<dbReference type="SMART" id="SM00078">
    <property type="entry name" value="IlGF"/>
    <property type="match status" value="1"/>
</dbReference>
<comment type="subcellular location">
    <subcellularLocation>
        <location evidence="5">Secreted</location>
    </subcellularLocation>
</comment>
<dbReference type="InterPro" id="IPR022353">
    <property type="entry name" value="Insulin_CS"/>
</dbReference>
<evidence type="ECO:0000256" key="4">
    <source>
        <dbReference type="ARBA" id="ARBA00023157"/>
    </source>
</evidence>
<dbReference type="SUPFAM" id="SSF56994">
    <property type="entry name" value="Insulin-like"/>
    <property type="match status" value="1"/>
</dbReference>
<evidence type="ECO:0000256" key="2">
    <source>
        <dbReference type="ARBA" id="ARBA00022685"/>
    </source>
</evidence>
<evidence type="ECO:0000259" key="8">
    <source>
        <dbReference type="SMART" id="SM00078"/>
    </source>
</evidence>
<evidence type="ECO:0000256" key="5">
    <source>
        <dbReference type="RuleBase" id="RU000406"/>
    </source>
</evidence>
<feature type="region of interest" description="Disordered" evidence="6">
    <location>
        <begin position="70"/>
        <end position="90"/>
    </location>
</feature>
<dbReference type="Gene3D" id="1.10.100.10">
    <property type="entry name" value="Insulin-like"/>
    <property type="match status" value="1"/>
</dbReference>
<feature type="domain" description="Insulin-like" evidence="8">
    <location>
        <begin position="45"/>
        <end position="112"/>
    </location>
</feature>
<keyword evidence="2" id="KW-0165">Cleavage on pair of basic residues</keyword>
<keyword evidence="9" id="KW-1185">Reference proteome</keyword>
<sequence length="260" mass="29345">MPGERTRSPRATGIASMSVVLLALTVLLQLLLVNESEARPSHMTFRLCSRSLSDALYLVCKDSGFNEPFSYSGEDNDEEDRRPVPSTGPRRLGLVQECCHRYCSLEHLQRYCKPLPQTTMRGEDPASQGNSIGSQLPQTPYKIVNLPYSTVKEMPIAKDQLASNAARLPRRKRRKNARQKHAKACSCHGPKRRKQRIRTRWRKVSRETVIPLVPAFQVGTTSPEPIDSIVIFPFKSELSLGRIDGPVLGPEKRDQLRQSR</sequence>
<keyword evidence="5" id="KW-0964">Secreted</keyword>
<dbReference type="Proteomes" id="UP000829291">
    <property type="component" value="Chromosome 6"/>
</dbReference>
<feature type="compositionally biased region" description="Basic residues" evidence="6">
    <location>
        <begin position="168"/>
        <end position="196"/>
    </location>
</feature>
<reference evidence="10" key="1">
    <citation type="submission" date="2025-08" db="UniProtKB">
        <authorList>
            <consortium name="RefSeq"/>
        </authorList>
    </citation>
    <scope>IDENTIFICATION</scope>
    <source>
        <tissue evidence="10">Thorax and Abdomen</tissue>
    </source>
</reference>
<feature type="chain" id="PRO_5046060237" evidence="7">
    <location>
        <begin position="39"/>
        <end position="260"/>
    </location>
</feature>
<name>A0ABM3GDS6_NEOLC</name>
<feature type="signal peptide" evidence="7">
    <location>
        <begin position="1"/>
        <end position="38"/>
    </location>
</feature>
<evidence type="ECO:0000313" key="9">
    <source>
        <dbReference type="Proteomes" id="UP000829291"/>
    </source>
</evidence>
<dbReference type="GeneID" id="107219339"/>
<dbReference type="PRINTS" id="PR00276">
    <property type="entry name" value="INSULINFAMLY"/>
</dbReference>
<dbReference type="PANTHER" id="PTHR46845">
    <property type="entry name" value="INSULIN-LIKE GROWTH FACTOR I"/>
    <property type="match status" value="1"/>
</dbReference>
<protein>
    <submittedName>
        <fullName evidence="10">Insulin-like growth factor I</fullName>
    </submittedName>
</protein>
<keyword evidence="3 7" id="KW-0732">Signal</keyword>
<gene>
    <name evidence="10" type="primary">LOC107219339</name>
</gene>
<evidence type="ECO:0000313" key="10">
    <source>
        <dbReference type="RefSeq" id="XP_046598401.1"/>
    </source>
</evidence>
<organism evidence="9 10">
    <name type="scientific">Neodiprion lecontei</name>
    <name type="common">Redheaded pine sawfly</name>
    <dbReference type="NCBI Taxonomy" id="441921"/>
    <lineage>
        <taxon>Eukaryota</taxon>
        <taxon>Metazoa</taxon>
        <taxon>Ecdysozoa</taxon>
        <taxon>Arthropoda</taxon>
        <taxon>Hexapoda</taxon>
        <taxon>Insecta</taxon>
        <taxon>Pterygota</taxon>
        <taxon>Neoptera</taxon>
        <taxon>Endopterygota</taxon>
        <taxon>Hymenoptera</taxon>
        <taxon>Tenthredinoidea</taxon>
        <taxon>Diprionidae</taxon>
        <taxon>Diprioninae</taxon>
        <taxon>Neodiprion</taxon>
    </lineage>
</organism>
<dbReference type="Pfam" id="PF00049">
    <property type="entry name" value="Insulin"/>
    <property type="match status" value="1"/>
</dbReference>
<evidence type="ECO:0000256" key="7">
    <source>
        <dbReference type="SAM" id="SignalP"/>
    </source>
</evidence>
<evidence type="ECO:0000256" key="3">
    <source>
        <dbReference type="ARBA" id="ARBA00022729"/>
    </source>
</evidence>
<accession>A0ABM3GDS6</accession>
<dbReference type="InterPro" id="IPR036438">
    <property type="entry name" value="Insulin-like_sf"/>
</dbReference>
<evidence type="ECO:0000256" key="6">
    <source>
        <dbReference type="SAM" id="MobiDB-lite"/>
    </source>
</evidence>
<evidence type="ECO:0000256" key="1">
    <source>
        <dbReference type="ARBA" id="ARBA00009034"/>
    </source>
</evidence>